<accession>A0A917K2N8</accession>
<dbReference type="InterPro" id="IPR050086">
    <property type="entry name" value="MetN_ABC_transporter-like"/>
</dbReference>
<organism evidence="11 12">
    <name type="scientific">Saccharopolyspora thermophila</name>
    <dbReference type="NCBI Taxonomy" id="89367"/>
    <lineage>
        <taxon>Bacteria</taxon>
        <taxon>Bacillati</taxon>
        <taxon>Actinomycetota</taxon>
        <taxon>Actinomycetes</taxon>
        <taxon>Pseudonocardiales</taxon>
        <taxon>Pseudonocardiaceae</taxon>
        <taxon>Saccharopolyspora</taxon>
    </lineage>
</organism>
<dbReference type="EMBL" id="BAAAHC010000012">
    <property type="protein sequence ID" value="GAA0527119.1"/>
    <property type="molecule type" value="Genomic_DNA"/>
</dbReference>
<gene>
    <name evidence="11" type="primary">glnQ</name>
    <name evidence="10" type="ORF">GCM10009545_31810</name>
    <name evidence="11" type="ORF">GCM10011581_39860</name>
</gene>
<feature type="compositionally biased region" description="Polar residues" evidence="8">
    <location>
        <begin position="1"/>
        <end position="17"/>
    </location>
</feature>
<dbReference type="SMART" id="SM00382">
    <property type="entry name" value="AAA"/>
    <property type="match status" value="1"/>
</dbReference>
<dbReference type="Pfam" id="PF00005">
    <property type="entry name" value="ABC_tran"/>
    <property type="match status" value="1"/>
</dbReference>
<keyword evidence="7" id="KW-0472">Membrane</keyword>
<keyword evidence="13" id="KW-1185">Reference proteome</keyword>
<proteinExistence type="inferred from homology"/>
<dbReference type="GO" id="GO:0005524">
    <property type="term" value="F:ATP binding"/>
    <property type="evidence" value="ECO:0007669"/>
    <property type="project" value="UniProtKB-KW"/>
</dbReference>
<comment type="caution">
    <text evidence="11">The sequence shown here is derived from an EMBL/GenBank/DDBJ whole genome shotgun (WGS) entry which is preliminary data.</text>
</comment>
<comment type="subcellular location">
    <subcellularLocation>
        <location evidence="1">Cell membrane</location>
        <topology evidence="1">Peripheral membrane protein</topology>
    </subcellularLocation>
</comment>
<evidence type="ECO:0000313" key="11">
    <source>
        <dbReference type="EMBL" id="GGI98691.1"/>
    </source>
</evidence>
<keyword evidence="6 11" id="KW-0067">ATP-binding</keyword>
<keyword evidence="5" id="KW-0547">Nucleotide-binding</keyword>
<evidence type="ECO:0000313" key="12">
    <source>
        <dbReference type="Proteomes" id="UP000597989"/>
    </source>
</evidence>
<reference evidence="11" key="3">
    <citation type="submission" date="2020-09" db="EMBL/GenBank/DDBJ databases">
        <authorList>
            <person name="Sun Q."/>
            <person name="Zhou Y."/>
        </authorList>
    </citation>
    <scope>NUCLEOTIDE SEQUENCE</scope>
    <source>
        <strain evidence="11">CGMCC 4.7206</strain>
    </source>
</reference>
<dbReference type="GO" id="GO:0005886">
    <property type="term" value="C:plasma membrane"/>
    <property type="evidence" value="ECO:0007669"/>
    <property type="project" value="UniProtKB-SubCell"/>
</dbReference>
<evidence type="ECO:0000256" key="8">
    <source>
        <dbReference type="SAM" id="MobiDB-lite"/>
    </source>
</evidence>
<protein>
    <submittedName>
        <fullName evidence="10 11">ABC transporter ATP-binding protein</fullName>
    </submittedName>
</protein>
<dbReference type="Gene3D" id="3.40.50.300">
    <property type="entry name" value="P-loop containing nucleotide triphosphate hydrolases"/>
    <property type="match status" value="1"/>
</dbReference>
<dbReference type="PROSITE" id="PS50893">
    <property type="entry name" value="ABC_TRANSPORTER_2"/>
    <property type="match status" value="1"/>
</dbReference>
<keyword evidence="3" id="KW-0813">Transport</keyword>
<comment type="similarity">
    <text evidence="2">Belongs to the ABC transporter superfamily.</text>
</comment>
<reference evidence="11 12" key="1">
    <citation type="journal article" date="2014" name="Int. J. Syst. Evol. Microbiol.">
        <title>Complete genome sequence of Corynebacterium casei LMG S-19264T (=DSM 44701T), isolated from a smear-ripened cheese.</title>
        <authorList>
            <consortium name="US DOE Joint Genome Institute (JGI-PGF)"/>
            <person name="Walter F."/>
            <person name="Albersmeier A."/>
            <person name="Kalinowski J."/>
            <person name="Ruckert C."/>
        </authorList>
    </citation>
    <scope>NUCLEOTIDE SEQUENCE [LARGE SCALE GENOMIC DNA]</scope>
    <source>
        <strain evidence="11 12">CGMCC 4.7206</strain>
    </source>
</reference>
<dbReference type="Proteomes" id="UP000597989">
    <property type="component" value="Unassembled WGS sequence"/>
</dbReference>
<evidence type="ECO:0000259" key="9">
    <source>
        <dbReference type="PROSITE" id="PS50893"/>
    </source>
</evidence>
<evidence type="ECO:0000256" key="7">
    <source>
        <dbReference type="ARBA" id="ARBA00023136"/>
    </source>
</evidence>
<evidence type="ECO:0000256" key="2">
    <source>
        <dbReference type="ARBA" id="ARBA00005417"/>
    </source>
</evidence>
<dbReference type="AlphaFoldDB" id="A0A917K2N8"/>
<dbReference type="PANTHER" id="PTHR43166:SF9">
    <property type="entry name" value="GLUTAMATE_ASPARTATE IMPORT ATP-BINDING PROTEIN GLTL"/>
    <property type="match status" value="1"/>
</dbReference>
<dbReference type="PROSITE" id="PS00211">
    <property type="entry name" value="ABC_TRANSPORTER_1"/>
    <property type="match status" value="1"/>
</dbReference>
<sequence length="273" mass="29146">MTEQRNTTGTATANSPDGTAAERSQGELVAARGLRRTFNDSPVLDGVDFSMQAGQITVIIGRSGSGKSTLLRVLAGLTEPEDGDLTIAGHLVRKGGVRTDDYAKGEALVGMVFQSYTLWPHMNVLDNLTLAPRKVLGMSRSEAEDRAATALGEVGMAHHIRSRSTGLSGGERQRVAIARALMMRPRLLLCDEITSALDPPVAAEVLSVLARLKNEEGIAVALVTHDMAFASKAADRLVFFSQGRIAVDATPEQVFRGCENAELRSFVEAVTLS</sequence>
<dbReference type="PANTHER" id="PTHR43166">
    <property type="entry name" value="AMINO ACID IMPORT ATP-BINDING PROTEIN"/>
    <property type="match status" value="1"/>
</dbReference>
<dbReference type="InterPro" id="IPR003593">
    <property type="entry name" value="AAA+_ATPase"/>
</dbReference>
<evidence type="ECO:0000256" key="5">
    <source>
        <dbReference type="ARBA" id="ARBA00022741"/>
    </source>
</evidence>
<dbReference type="InterPro" id="IPR003439">
    <property type="entry name" value="ABC_transporter-like_ATP-bd"/>
</dbReference>
<dbReference type="InterPro" id="IPR027417">
    <property type="entry name" value="P-loop_NTPase"/>
</dbReference>
<dbReference type="GO" id="GO:0016887">
    <property type="term" value="F:ATP hydrolysis activity"/>
    <property type="evidence" value="ECO:0007669"/>
    <property type="project" value="InterPro"/>
</dbReference>
<name>A0A917K2N8_9PSEU</name>
<dbReference type="SUPFAM" id="SSF52540">
    <property type="entry name" value="P-loop containing nucleoside triphosphate hydrolases"/>
    <property type="match status" value="1"/>
</dbReference>
<evidence type="ECO:0000313" key="10">
    <source>
        <dbReference type="EMBL" id="GAA0527119.1"/>
    </source>
</evidence>
<feature type="region of interest" description="Disordered" evidence="8">
    <location>
        <begin position="1"/>
        <end position="25"/>
    </location>
</feature>
<reference evidence="10 13" key="2">
    <citation type="journal article" date="2019" name="Int. J. Syst. Evol. Microbiol.">
        <title>The Global Catalogue of Microorganisms (GCM) 10K type strain sequencing project: providing services to taxonomists for standard genome sequencing and annotation.</title>
        <authorList>
            <consortium name="The Broad Institute Genomics Platform"/>
            <consortium name="The Broad Institute Genome Sequencing Center for Infectious Disease"/>
            <person name="Wu L."/>
            <person name="Ma J."/>
        </authorList>
    </citation>
    <scope>NUCLEOTIDE SEQUENCE [LARGE SCALE GENOMIC DNA]</scope>
    <source>
        <strain evidence="10 13">JCM 10664</strain>
    </source>
</reference>
<dbReference type="EMBL" id="BMMT01000016">
    <property type="protein sequence ID" value="GGI98691.1"/>
    <property type="molecule type" value="Genomic_DNA"/>
</dbReference>
<keyword evidence="4" id="KW-1003">Cell membrane</keyword>
<dbReference type="Proteomes" id="UP001500220">
    <property type="component" value="Unassembled WGS sequence"/>
</dbReference>
<evidence type="ECO:0000256" key="4">
    <source>
        <dbReference type="ARBA" id="ARBA00022475"/>
    </source>
</evidence>
<evidence type="ECO:0000256" key="6">
    <source>
        <dbReference type="ARBA" id="ARBA00022840"/>
    </source>
</evidence>
<evidence type="ECO:0000256" key="3">
    <source>
        <dbReference type="ARBA" id="ARBA00022448"/>
    </source>
</evidence>
<feature type="domain" description="ABC transporter" evidence="9">
    <location>
        <begin position="29"/>
        <end position="267"/>
    </location>
</feature>
<dbReference type="InterPro" id="IPR017871">
    <property type="entry name" value="ABC_transporter-like_CS"/>
</dbReference>
<reference evidence="10" key="4">
    <citation type="submission" date="2023-12" db="EMBL/GenBank/DDBJ databases">
        <authorList>
            <person name="Sun Q."/>
            <person name="Inoue M."/>
        </authorList>
    </citation>
    <scope>NUCLEOTIDE SEQUENCE</scope>
    <source>
        <strain evidence="10">JCM 10664</strain>
    </source>
</reference>
<evidence type="ECO:0000313" key="13">
    <source>
        <dbReference type="Proteomes" id="UP001500220"/>
    </source>
</evidence>
<dbReference type="RefSeq" id="WP_188989959.1">
    <property type="nucleotide sequence ID" value="NZ_BAAAHC010000012.1"/>
</dbReference>
<evidence type="ECO:0000256" key="1">
    <source>
        <dbReference type="ARBA" id="ARBA00004202"/>
    </source>
</evidence>